<reference evidence="3" key="1">
    <citation type="submission" date="2017-06" db="EMBL/GenBank/DDBJ databases">
        <authorList>
            <person name="Varghese N."/>
            <person name="Submissions S."/>
        </authorList>
    </citation>
    <scope>NUCLEOTIDE SEQUENCE [LARGE SCALE GENOMIC DNA]</scope>
    <source>
        <strain evidence="3">DSM 44485</strain>
    </source>
</reference>
<dbReference type="EMBL" id="FZNP01000021">
    <property type="protein sequence ID" value="SNS59139.1"/>
    <property type="molecule type" value="Genomic_DNA"/>
</dbReference>
<feature type="transmembrane region" description="Helical" evidence="1">
    <location>
        <begin position="90"/>
        <end position="113"/>
    </location>
</feature>
<protein>
    <submittedName>
        <fullName evidence="2">Uncharacterized protein</fullName>
    </submittedName>
</protein>
<proteinExistence type="predicted"/>
<keyword evidence="1" id="KW-0472">Membrane</keyword>
<evidence type="ECO:0000313" key="3">
    <source>
        <dbReference type="Proteomes" id="UP000198420"/>
    </source>
</evidence>
<keyword evidence="1" id="KW-0812">Transmembrane</keyword>
<evidence type="ECO:0000256" key="1">
    <source>
        <dbReference type="SAM" id="Phobius"/>
    </source>
</evidence>
<evidence type="ECO:0000313" key="2">
    <source>
        <dbReference type="EMBL" id="SNS59139.1"/>
    </source>
</evidence>
<dbReference type="RefSeq" id="WP_143227434.1">
    <property type="nucleotide sequence ID" value="NZ_FZNP01000021.1"/>
</dbReference>
<dbReference type="AlphaFoldDB" id="A0A239FQS0"/>
<dbReference type="Proteomes" id="UP000198420">
    <property type="component" value="Unassembled WGS sequence"/>
</dbReference>
<dbReference type="OrthoDB" id="3481676at2"/>
<keyword evidence="1" id="KW-1133">Transmembrane helix</keyword>
<organism evidence="2 3">
    <name type="scientific">Actinomadura mexicana</name>
    <dbReference type="NCBI Taxonomy" id="134959"/>
    <lineage>
        <taxon>Bacteria</taxon>
        <taxon>Bacillati</taxon>
        <taxon>Actinomycetota</taxon>
        <taxon>Actinomycetes</taxon>
        <taxon>Streptosporangiales</taxon>
        <taxon>Thermomonosporaceae</taxon>
        <taxon>Actinomadura</taxon>
    </lineage>
</organism>
<accession>A0A239FQS0</accession>
<feature type="transmembrane region" description="Helical" evidence="1">
    <location>
        <begin position="12"/>
        <end position="31"/>
    </location>
</feature>
<sequence length="149" mass="15210">MSGTAPRRRHGLAGLLVALFVVGGLVFSYGLGHAPPPRVCTQHAVSVPVGAVSASTGHEKPTTGATPLRGFHGPAQGVPAVSPMKVPAPVPVDGCLCVAVLFTLVLLGLAAVLRRPVSRLPARLGWMFAPPPGARLVPASSPSLQVLRL</sequence>
<name>A0A239FQS0_9ACTN</name>
<keyword evidence="3" id="KW-1185">Reference proteome</keyword>
<gene>
    <name evidence="2" type="ORF">SAMN06265355_12193</name>
</gene>